<dbReference type="PANTHER" id="PTHR46696">
    <property type="entry name" value="P450, PUTATIVE (EUROFUNG)-RELATED"/>
    <property type="match status" value="1"/>
</dbReference>
<dbReference type="InterPro" id="IPR017972">
    <property type="entry name" value="Cyt_P450_CS"/>
</dbReference>
<dbReference type="SUPFAM" id="SSF54292">
    <property type="entry name" value="2Fe-2S ferredoxin-like"/>
    <property type="match status" value="1"/>
</dbReference>
<proteinExistence type="inferred from homology"/>
<gene>
    <name evidence="4" type="ORF">GGQ55_003468</name>
</gene>
<dbReference type="InterPro" id="IPR012675">
    <property type="entry name" value="Beta-grasp_dom_sf"/>
</dbReference>
<dbReference type="AlphaFoldDB" id="A0A853CHA7"/>
<evidence type="ECO:0000313" key="5">
    <source>
        <dbReference type="Proteomes" id="UP000541969"/>
    </source>
</evidence>
<protein>
    <submittedName>
        <fullName evidence="4">Cytochrome P450/ferredoxin-NADP reductase</fullName>
    </submittedName>
</protein>
<dbReference type="GO" id="GO:0004497">
    <property type="term" value="F:monooxygenase activity"/>
    <property type="evidence" value="ECO:0007669"/>
    <property type="project" value="InterPro"/>
</dbReference>
<dbReference type="Pfam" id="PF00111">
    <property type="entry name" value="Fer2"/>
    <property type="match status" value="1"/>
</dbReference>
<feature type="domain" description="2Fe-2S ferredoxin-type" evidence="2">
    <location>
        <begin position="648"/>
        <end position="733"/>
    </location>
</feature>
<evidence type="ECO:0000259" key="3">
    <source>
        <dbReference type="PROSITE" id="PS51384"/>
    </source>
</evidence>
<dbReference type="PROSITE" id="PS51085">
    <property type="entry name" value="2FE2S_FER_2"/>
    <property type="match status" value="1"/>
</dbReference>
<accession>A0A853CHA7</accession>
<keyword evidence="5" id="KW-1185">Reference proteome</keyword>
<dbReference type="InterPro" id="IPR017938">
    <property type="entry name" value="Riboflavin_synthase-like_b-brl"/>
</dbReference>
<dbReference type="RefSeq" id="WP_179718858.1">
    <property type="nucleotide sequence ID" value="NZ_JACBZT010000001.1"/>
</dbReference>
<dbReference type="Gene3D" id="1.10.630.10">
    <property type="entry name" value="Cytochrome P450"/>
    <property type="match status" value="1"/>
</dbReference>
<dbReference type="CDD" id="cd06185">
    <property type="entry name" value="PDR_like"/>
    <property type="match status" value="1"/>
</dbReference>
<dbReference type="InterPro" id="IPR039261">
    <property type="entry name" value="FNR_nucleotide-bd"/>
</dbReference>
<dbReference type="Pfam" id="PF00067">
    <property type="entry name" value="p450"/>
    <property type="match status" value="1"/>
</dbReference>
<dbReference type="GO" id="GO:0051537">
    <property type="term" value="F:2 iron, 2 sulfur cluster binding"/>
    <property type="evidence" value="ECO:0007669"/>
    <property type="project" value="InterPro"/>
</dbReference>
<dbReference type="PANTHER" id="PTHR46696:SF6">
    <property type="entry name" value="P450, PUTATIVE (EUROFUNG)-RELATED"/>
    <property type="match status" value="1"/>
</dbReference>
<dbReference type="PROSITE" id="PS00197">
    <property type="entry name" value="2FE2S_FER_1"/>
    <property type="match status" value="1"/>
</dbReference>
<organism evidence="4 5">
    <name type="scientific">Petropleomorpha daqingensis</name>
    <dbReference type="NCBI Taxonomy" id="2026353"/>
    <lineage>
        <taxon>Bacteria</taxon>
        <taxon>Bacillati</taxon>
        <taxon>Actinomycetota</taxon>
        <taxon>Actinomycetes</taxon>
        <taxon>Geodermatophilales</taxon>
        <taxon>Geodermatophilaceae</taxon>
        <taxon>Petropleomorpha</taxon>
    </lineage>
</organism>
<dbReference type="GO" id="GO:0005506">
    <property type="term" value="F:iron ion binding"/>
    <property type="evidence" value="ECO:0007669"/>
    <property type="project" value="InterPro"/>
</dbReference>
<dbReference type="InterPro" id="IPR001128">
    <property type="entry name" value="Cyt_P450"/>
</dbReference>
<dbReference type="InterPro" id="IPR006058">
    <property type="entry name" value="2Fe2S_fd_BS"/>
</dbReference>
<reference evidence="4 5" key="1">
    <citation type="submission" date="2020-07" db="EMBL/GenBank/DDBJ databases">
        <title>Sequencing the genomes of 1000 actinobacteria strains.</title>
        <authorList>
            <person name="Klenk H.-P."/>
        </authorList>
    </citation>
    <scope>NUCLEOTIDE SEQUENCE [LARGE SCALE GENOMIC DNA]</scope>
    <source>
        <strain evidence="4 5">DSM 104001</strain>
    </source>
</reference>
<dbReference type="SUPFAM" id="SSF63380">
    <property type="entry name" value="Riboflavin synthase domain-like"/>
    <property type="match status" value="1"/>
</dbReference>
<dbReference type="InterPro" id="IPR002397">
    <property type="entry name" value="Cyt_P450_B"/>
</dbReference>
<dbReference type="SUPFAM" id="SSF48264">
    <property type="entry name" value="Cytochrome P450"/>
    <property type="match status" value="1"/>
</dbReference>
<dbReference type="Proteomes" id="UP000541969">
    <property type="component" value="Unassembled WGS sequence"/>
</dbReference>
<dbReference type="Gene3D" id="2.40.30.10">
    <property type="entry name" value="Translation factors"/>
    <property type="match status" value="1"/>
</dbReference>
<name>A0A853CHA7_9ACTN</name>
<dbReference type="SUPFAM" id="SSF52343">
    <property type="entry name" value="Ferredoxin reductase-like, C-terminal NADP-linked domain"/>
    <property type="match status" value="1"/>
</dbReference>
<dbReference type="CDD" id="cd00207">
    <property type="entry name" value="fer2"/>
    <property type="match status" value="1"/>
</dbReference>
<dbReference type="PRINTS" id="PR00359">
    <property type="entry name" value="BP450"/>
</dbReference>
<dbReference type="GO" id="GO:0016705">
    <property type="term" value="F:oxidoreductase activity, acting on paired donors, with incorporation or reduction of molecular oxygen"/>
    <property type="evidence" value="ECO:0007669"/>
    <property type="project" value="InterPro"/>
</dbReference>
<comment type="similarity">
    <text evidence="1">Belongs to the cytochrome P450 family.</text>
</comment>
<dbReference type="Gene3D" id="3.10.20.30">
    <property type="match status" value="1"/>
</dbReference>
<feature type="domain" description="FAD-binding FR-type" evidence="3">
    <location>
        <begin position="421"/>
        <end position="522"/>
    </location>
</feature>
<dbReference type="GO" id="GO:0020037">
    <property type="term" value="F:heme binding"/>
    <property type="evidence" value="ECO:0007669"/>
    <property type="project" value="InterPro"/>
</dbReference>
<evidence type="ECO:0000259" key="2">
    <source>
        <dbReference type="PROSITE" id="PS51085"/>
    </source>
</evidence>
<evidence type="ECO:0000313" key="4">
    <source>
        <dbReference type="EMBL" id="NYJ07190.1"/>
    </source>
</evidence>
<sequence>MSSQQPQGACPFSDPRHLFQDLAATRATDGFPYSQVFDSRVVSRYDDITVALHDPDTFSSTATVPEMPPPFREQFAGRVPSRGTLIGLDNPDHDRLRAAVNTFFMPRRLARYEPWIREQAHRLVDGFVEQGNTDLKLSFARPLPLRVIAHVVGLDVERADWIGAALGFFLGPGDIYHSGTPEEKAQLLLDLHDYVLEVMAERKHDRRDDLISHVWDMRDAGTVEMSDFEMLSLFPGLMLAGHDTSSNLICTGLSHLLADPARYAAAQQDDTSRAAALEELFRYESAITGMKRLVTRDTTLGGVPLKAGEQVFLAYASGSRDTSRFSHPDELDLDRSWAVPHLGFGQGVHACIGAPLARLLLRVELDVLHERLPDLRLAVPYEALEYTMVSEARGMVALPLAWTPVPVTERTAVRAVEVAAAEAVPVTVAARRALTTDVVELTLTVDQPERLPTWEPGAHIDLELPDGALRQYSLCGRPGAAELRIAVLREETGRGGSVTVHDQVQAGDRLRIRGPRNHFRLRPADSLVFVAGGIGITPLLAMIEEAERRGTDWRLVYLGRSRERMAYVDDLVTRHGSRVETWPSQELGRFDLAGLWAELPDGAYVYACGPEELLSGLEDAARRVGRESQLVVERFAARPATYEPNRPFEVVLARSGTVVTVAEDDTMLDAVNRVGANVLSTCREGTCGTCEVHVLDGIPEHRDSVLGLEERLANQTVMTCVSRCRGRRLVLDI</sequence>
<dbReference type="EMBL" id="JACBZT010000001">
    <property type="protein sequence ID" value="NYJ07190.1"/>
    <property type="molecule type" value="Genomic_DNA"/>
</dbReference>
<comment type="caution">
    <text evidence="4">The sequence shown here is derived from an EMBL/GenBank/DDBJ whole genome shotgun (WGS) entry which is preliminary data.</text>
</comment>
<dbReference type="InterPro" id="IPR036010">
    <property type="entry name" value="2Fe-2S_ferredoxin-like_sf"/>
</dbReference>
<dbReference type="InterPro" id="IPR001041">
    <property type="entry name" value="2Fe-2S_ferredoxin-type"/>
</dbReference>
<dbReference type="Gene3D" id="3.40.50.80">
    <property type="entry name" value="Nucleotide-binding domain of ferredoxin-NADP reductase (FNR) module"/>
    <property type="match status" value="1"/>
</dbReference>
<dbReference type="PROSITE" id="PS51384">
    <property type="entry name" value="FAD_FR"/>
    <property type="match status" value="1"/>
</dbReference>
<dbReference type="InterPro" id="IPR036396">
    <property type="entry name" value="Cyt_P450_sf"/>
</dbReference>
<evidence type="ECO:0000256" key="1">
    <source>
        <dbReference type="ARBA" id="ARBA00010617"/>
    </source>
</evidence>
<dbReference type="PROSITE" id="PS00086">
    <property type="entry name" value="CYTOCHROME_P450"/>
    <property type="match status" value="1"/>
</dbReference>
<dbReference type="InterPro" id="IPR017927">
    <property type="entry name" value="FAD-bd_FR_type"/>
</dbReference>